<dbReference type="EMBL" id="JACBZO010000001">
    <property type="protein sequence ID" value="NYI42692.1"/>
    <property type="molecule type" value="Genomic_DNA"/>
</dbReference>
<dbReference type="InterPro" id="IPR051610">
    <property type="entry name" value="GPI/OXD"/>
</dbReference>
<dbReference type="Gene3D" id="2.60.120.10">
    <property type="entry name" value="Jelly Rolls"/>
    <property type="match status" value="1"/>
</dbReference>
<dbReference type="InterPro" id="IPR011051">
    <property type="entry name" value="RmlC_Cupin_sf"/>
</dbReference>
<evidence type="ECO:0000313" key="4">
    <source>
        <dbReference type="Proteomes" id="UP000547973"/>
    </source>
</evidence>
<proteinExistence type="predicted"/>
<gene>
    <name evidence="3" type="ORF">BKA03_002811</name>
</gene>
<name>A0A7Z0CLA8_9MICO</name>
<sequence>MSDFQVIEMGGLDDWRDYYGGFHPDRSRDGRRVLDHELPMQFIGVTANSMEPGEDAGYWHTHSSDEELYIFLAGTGAMGLDDEVVPVGPGTTIRVGQGVWRTWGCSADSDVNLRWLCIRGDGGDLPHLPDDGVRDNDRPMPW</sequence>
<dbReference type="AlphaFoldDB" id="A0A7Z0CLA8"/>
<dbReference type="PANTHER" id="PTHR35848">
    <property type="entry name" value="OXALATE-BINDING PROTEIN"/>
    <property type="match status" value="1"/>
</dbReference>
<comment type="caution">
    <text evidence="3">The sequence shown here is derived from an EMBL/GenBank/DDBJ whole genome shotgun (WGS) entry which is preliminary data.</text>
</comment>
<feature type="domain" description="Cupin type-2" evidence="2">
    <location>
        <begin position="50"/>
        <end position="118"/>
    </location>
</feature>
<dbReference type="PANTHER" id="PTHR35848:SF6">
    <property type="entry name" value="CUPIN TYPE-2 DOMAIN-CONTAINING PROTEIN"/>
    <property type="match status" value="1"/>
</dbReference>
<evidence type="ECO:0000256" key="1">
    <source>
        <dbReference type="ARBA" id="ARBA00022723"/>
    </source>
</evidence>
<organism evidence="3 4">
    <name type="scientific">Demequina lutea</name>
    <dbReference type="NCBI Taxonomy" id="431489"/>
    <lineage>
        <taxon>Bacteria</taxon>
        <taxon>Bacillati</taxon>
        <taxon>Actinomycetota</taxon>
        <taxon>Actinomycetes</taxon>
        <taxon>Micrococcales</taxon>
        <taxon>Demequinaceae</taxon>
        <taxon>Demequina</taxon>
    </lineage>
</organism>
<dbReference type="GO" id="GO:0046872">
    <property type="term" value="F:metal ion binding"/>
    <property type="evidence" value="ECO:0007669"/>
    <property type="project" value="UniProtKB-KW"/>
</dbReference>
<dbReference type="OrthoDB" id="5243694at2"/>
<keyword evidence="4" id="KW-1185">Reference proteome</keyword>
<evidence type="ECO:0000313" key="3">
    <source>
        <dbReference type="EMBL" id="NYI42692.1"/>
    </source>
</evidence>
<reference evidence="3 4" key="1">
    <citation type="submission" date="2020-07" db="EMBL/GenBank/DDBJ databases">
        <title>Sequencing the genomes of 1000 actinobacteria strains.</title>
        <authorList>
            <person name="Klenk H.-P."/>
        </authorList>
    </citation>
    <scope>NUCLEOTIDE SEQUENCE [LARGE SCALE GENOMIC DNA]</scope>
    <source>
        <strain evidence="3 4">DSM 19970</strain>
    </source>
</reference>
<evidence type="ECO:0000259" key="2">
    <source>
        <dbReference type="Pfam" id="PF07883"/>
    </source>
</evidence>
<dbReference type="Pfam" id="PF07883">
    <property type="entry name" value="Cupin_2"/>
    <property type="match status" value="1"/>
</dbReference>
<dbReference type="InterPro" id="IPR013096">
    <property type="entry name" value="Cupin_2"/>
</dbReference>
<dbReference type="SUPFAM" id="SSF51182">
    <property type="entry name" value="RmlC-like cupins"/>
    <property type="match status" value="1"/>
</dbReference>
<dbReference type="RefSeq" id="WP_062075156.1">
    <property type="nucleotide sequence ID" value="NZ_BBRC01000006.1"/>
</dbReference>
<accession>A0A7Z0CLA8</accession>
<protein>
    <submittedName>
        <fullName evidence="3">Putative cupin superfamily protein</fullName>
    </submittedName>
</protein>
<dbReference type="InterPro" id="IPR014710">
    <property type="entry name" value="RmlC-like_jellyroll"/>
</dbReference>
<keyword evidence="1" id="KW-0479">Metal-binding</keyword>
<dbReference type="Proteomes" id="UP000547973">
    <property type="component" value="Unassembled WGS sequence"/>
</dbReference>